<name>A0A1B6H4A0_9HEMI</name>
<dbReference type="EMBL" id="GECZ01000273">
    <property type="protein sequence ID" value="JAS69496.1"/>
    <property type="molecule type" value="Transcribed_RNA"/>
</dbReference>
<sequence>MSSSLLFSYFLVAVLPATIRSQTKLSNFIMRLDRNITEILSHPTSDQGEPLLYNLDEYITHLRDVNHLLKFSPKFMYQTAKHLYQEGAPLFLNVNIDLQHLHDTFQWEDFKTDAVSQYIEGIRNYTSTFHDTFPELSAYEFDKYDYESKE</sequence>
<evidence type="ECO:0000313" key="2">
    <source>
        <dbReference type="EMBL" id="JAS69496.1"/>
    </source>
</evidence>
<dbReference type="AlphaFoldDB" id="A0A1B6H4A0"/>
<proteinExistence type="predicted"/>
<protein>
    <submittedName>
        <fullName evidence="2">Uncharacterized protein</fullName>
    </submittedName>
</protein>
<organism evidence="2">
    <name type="scientific">Cuerna arida</name>
    <dbReference type="NCBI Taxonomy" id="1464854"/>
    <lineage>
        <taxon>Eukaryota</taxon>
        <taxon>Metazoa</taxon>
        <taxon>Ecdysozoa</taxon>
        <taxon>Arthropoda</taxon>
        <taxon>Hexapoda</taxon>
        <taxon>Insecta</taxon>
        <taxon>Pterygota</taxon>
        <taxon>Neoptera</taxon>
        <taxon>Paraneoptera</taxon>
        <taxon>Hemiptera</taxon>
        <taxon>Auchenorrhyncha</taxon>
        <taxon>Membracoidea</taxon>
        <taxon>Cicadellidae</taxon>
        <taxon>Cicadellinae</taxon>
        <taxon>Proconiini</taxon>
        <taxon>Cuerna</taxon>
    </lineage>
</organism>
<accession>A0A1B6H4A0</accession>
<keyword evidence="1" id="KW-0732">Signal</keyword>
<feature type="signal peptide" evidence="1">
    <location>
        <begin position="1"/>
        <end position="21"/>
    </location>
</feature>
<evidence type="ECO:0000256" key="1">
    <source>
        <dbReference type="SAM" id="SignalP"/>
    </source>
</evidence>
<feature type="chain" id="PRO_5008584052" evidence="1">
    <location>
        <begin position="22"/>
        <end position="150"/>
    </location>
</feature>
<reference evidence="2" key="1">
    <citation type="submission" date="2015-11" db="EMBL/GenBank/DDBJ databases">
        <title>De novo transcriptome assembly of four potential Pierce s Disease insect vectors from Arizona vineyards.</title>
        <authorList>
            <person name="Tassone E.E."/>
        </authorList>
    </citation>
    <scope>NUCLEOTIDE SEQUENCE</scope>
</reference>
<gene>
    <name evidence="2" type="ORF">g.11744</name>
</gene>